<feature type="coiled-coil region" evidence="3">
    <location>
        <begin position="458"/>
        <end position="502"/>
    </location>
</feature>
<gene>
    <name evidence="6" type="ORF">RF55_10287</name>
</gene>
<protein>
    <submittedName>
        <fullName evidence="6">Cytospin-a-like isoform x6 protein</fullName>
    </submittedName>
</protein>
<evidence type="ECO:0000313" key="6">
    <source>
        <dbReference type="EMBL" id="KMQ90010.1"/>
    </source>
</evidence>
<evidence type="ECO:0000256" key="2">
    <source>
        <dbReference type="ARBA" id="ARBA00023054"/>
    </source>
</evidence>
<dbReference type="STRING" id="67767.A0A0J7NBM2"/>
<feature type="compositionally biased region" description="Polar residues" evidence="4">
    <location>
        <begin position="59"/>
        <end position="75"/>
    </location>
</feature>
<evidence type="ECO:0000256" key="4">
    <source>
        <dbReference type="SAM" id="MobiDB-lite"/>
    </source>
</evidence>
<name>A0A0J7NBM2_LASNI</name>
<dbReference type="Gene3D" id="1.10.418.10">
    <property type="entry name" value="Calponin-like domain"/>
    <property type="match status" value="1"/>
</dbReference>
<dbReference type="PANTHER" id="PTHR23167:SF69">
    <property type="entry name" value="FI18193P1"/>
    <property type="match status" value="1"/>
</dbReference>
<feature type="region of interest" description="Disordered" evidence="4">
    <location>
        <begin position="870"/>
        <end position="904"/>
    </location>
</feature>
<dbReference type="PANTHER" id="PTHR23167">
    <property type="entry name" value="CALPONIN HOMOLOGY DOMAIN-CONTAINING PROTEIN DDB_G0272472-RELATED"/>
    <property type="match status" value="1"/>
</dbReference>
<dbReference type="SMART" id="SM00033">
    <property type="entry name" value="CH"/>
    <property type="match status" value="1"/>
</dbReference>
<dbReference type="PaxDb" id="67767-A0A0J7NBM2"/>
<dbReference type="InterPro" id="IPR050540">
    <property type="entry name" value="F-actin_Monoox_Mical"/>
</dbReference>
<evidence type="ECO:0000313" key="7">
    <source>
        <dbReference type="Proteomes" id="UP000036403"/>
    </source>
</evidence>
<feature type="non-terminal residue" evidence="6">
    <location>
        <position position="1"/>
    </location>
</feature>
<reference evidence="6 7" key="1">
    <citation type="submission" date="2015-04" db="EMBL/GenBank/DDBJ databases">
        <title>Lasius niger genome sequencing.</title>
        <authorList>
            <person name="Konorov E.A."/>
            <person name="Nikitin M.A."/>
            <person name="Kirill M.V."/>
            <person name="Chang P."/>
        </authorList>
    </citation>
    <scope>NUCLEOTIDE SEQUENCE [LARGE SCALE GENOMIC DNA]</scope>
    <source>
        <tissue evidence="6">Whole</tissue>
    </source>
</reference>
<evidence type="ECO:0000259" key="5">
    <source>
        <dbReference type="PROSITE" id="PS50021"/>
    </source>
</evidence>
<dbReference type="PROSITE" id="PS50021">
    <property type="entry name" value="CH"/>
    <property type="match status" value="1"/>
</dbReference>
<dbReference type="InterPro" id="IPR036872">
    <property type="entry name" value="CH_dom_sf"/>
</dbReference>
<evidence type="ECO:0000256" key="1">
    <source>
        <dbReference type="ARBA" id="ARBA00009452"/>
    </source>
</evidence>
<dbReference type="SUPFAM" id="SSF47576">
    <property type="entry name" value="Calponin-homology domain, CH-domain"/>
    <property type="match status" value="1"/>
</dbReference>
<dbReference type="CDD" id="cd21199">
    <property type="entry name" value="CH_CYTS"/>
    <property type="match status" value="1"/>
</dbReference>
<feature type="region of interest" description="Disordered" evidence="4">
    <location>
        <begin position="943"/>
        <end position="963"/>
    </location>
</feature>
<feature type="coiled-coil region" evidence="3">
    <location>
        <begin position="109"/>
        <end position="146"/>
    </location>
</feature>
<comment type="similarity">
    <text evidence="1">Belongs to the cytospin-A family.</text>
</comment>
<dbReference type="AlphaFoldDB" id="A0A0J7NBM2"/>
<proteinExistence type="inferred from homology"/>
<comment type="caution">
    <text evidence="6">The sequence shown here is derived from an EMBL/GenBank/DDBJ whole genome shotgun (WGS) entry which is preliminary data.</text>
</comment>
<sequence>EQHSLELERLTEENEALRARLRDVAHSPLSDSEKQQLLLDASRLHNSAPASIAIPQDDGSANNTNISQEGAQCTTPDWDKHSSSSMSEVSVACLQDRILQMEETHYSTNEELQATIQELSDLQTQLTELQADNERLTEEKTVLLESLCRQTEKLEDSRTKVGTLQELLLRDEQPQEASKGYNTEREQKLVDLLKSAQEERESLLQKQEELTSELKNLRATADASAAETERLTKCVELLEASVDAANIERKQLDIELTEARQEGANRSIEISRLATLLENARAKIEELEQSRQLENKSEADELLDAARREKDTLETQAAALQEQLARSHCDHDRLRDQYSQLQEEYKVARNNAKSAIDDLEYRLNQLKDERLSVSTELQLVRDSLAELQAQCQRHLEDKRELKAALSEGQRREREAQTRQYELERALADERKLRQEESAEWEQFQTDLLMTVRVANDFKTEAQSELERVVMENKAQRDKLRSLEAQLDKLNKATKKAIKLEDKLISGEEIEVCPAFRIDKRRTVPDETDAHLANENPRQAKISRNESSKFYLKLDNFESDKIHSPTDKSPIITGDYPKLYITVTNMSDKDAMAKSSLLKSIRGIQNADGDAYGINISNSRFFVPKDYIFSGVECAMNDLKFEVDPEMGKLLQRSYSNPQISTSSPALVDIETGPSSLDNTTVTSESLSALYNLTGQRNEDSNSKYLRTLSDTSLVNLRSKESDRTEQKQKLFFNKLELKPSHETPRRTYSGIETKISEPFKNSSVDQKRQIGLSSCSKEIQGSESSNLRETNRIRANRMKFLQGSLTAASEDDYQVENVTPSESKLCVTHETSQSIDSESNRCEDQPLPMGRTSSLREKFETIMEDVELRTASGRRSQISKSCDPNQKVIQQPPPRPASTPTETQQSVLTSVQQEIAARRKANISRQDSRLSVKCLIESIENATKQAKAGPGSRSSSTSSLNSIGTTDIMSLKTPLRDQQQINNLICTANSTNNNKTQSTIAKKPVSETKSTPVVLSPGELLDSAALNAKAIDFVRRNSVTDLSERKDPLCGLVKNGGSKRNALLKWCQNKTIGYRNIDITNFSSSWNDGLALCAILHSYLPRKVPYDTLTPVEKRRNFSIAFSAAESVGIPTTLNIGEMCQLERPDWQQVMTYVTSIYKHFET</sequence>
<feature type="domain" description="Calponin-homology (CH)" evidence="5">
    <location>
        <begin position="1057"/>
        <end position="1162"/>
    </location>
</feature>
<accession>A0A0J7NBM2</accession>
<feature type="compositionally biased region" description="Polar residues" evidence="4">
    <location>
        <begin position="873"/>
        <end position="889"/>
    </location>
</feature>
<dbReference type="OrthoDB" id="10017054at2759"/>
<dbReference type="EMBL" id="LBMM01007127">
    <property type="protein sequence ID" value="KMQ90010.1"/>
    <property type="molecule type" value="Genomic_DNA"/>
</dbReference>
<feature type="compositionally biased region" description="Low complexity" evidence="4">
    <location>
        <begin position="949"/>
        <end position="963"/>
    </location>
</feature>
<evidence type="ECO:0000256" key="3">
    <source>
        <dbReference type="SAM" id="Coils"/>
    </source>
</evidence>
<organism evidence="6 7">
    <name type="scientific">Lasius niger</name>
    <name type="common">Black garden ant</name>
    <dbReference type="NCBI Taxonomy" id="67767"/>
    <lineage>
        <taxon>Eukaryota</taxon>
        <taxon>Metazoa</taxon>
        <taxon>Ecdysozoa</taxon>
        <taxon>Arthropoda</taxon>
        <taxon>Hexapoda</taxon>
        <taxon>Insecta</taxon>
        <taxon>Pterygota</taxon>
        <taxon>Neoptera</taxon>
        <taxon>Endopterygota</taxon>
        <taxon>Hymenoptera</taxon>
        <taxon>Apocrita</taxon>
        <taxon>Aculeata</taxon>
        <taxon>Formicoidea</taxon>
        <taxon>Formicidae</taxon>
        <taxon>Formicinae</taxon>
        <taxon>Lasius</taxon>
        <taxon>Lasius</taxon>
    </lineage>
</organism>
<dbReference type="InterPro" id="IPR001715">
    <property type="entry name" value="CH_dom"/>
</dbReference>
<dbReference type="FunFam" id="1.10.418.10:FF:000020">
    <property type="entry name" value="Cytospin-A isoform 1"/>
    <property type="match status" value="1"/>
</dbReference>
<dbReference type="Pfam" id="PF00307">
    <property type="entry name" value="CH"/>
    <property type="match status" value="1"/>
</dbReference>
<keyword evidence="2 3" id="KW-0175">Coiled coil</keyword>
<dbReference type="Proteomes" id="UP000036403">
    <property type="component" value="Unassembled WGS sequence"/>
</dbReference>
<feature type="region of interest" description="Disordered" evidence="4">
    <location>
        <begin position="53"/>
        <end position="82"/>
    </location>
</feature>
<feature type="coiled-coil region" evidence="3">
    <location>
        <begin position="186"/>
        <end position="418"/>
    </location>
</feature>
<keyword evidence="7" id="KW-1185">Reference proteome</keyword>